<keyword evidence="11" id="KW-0961">Cell wall biogenesis/degradation</keyword>
<feature type="region of interest" description="Disordered" evidence="16">
    <location>
        <begin position="1"/>
        <end position="52"/>
    </location>
</feature>
<comment type="similarity">
    <text evidence="2">Belongs to the glycosyl hydrolase 5 (cellulase A) family.</text>
</comment>
<evidence type="ECO:0000256" key="15">
    <source>
        <dbReference type="ARBA" id="ARBA00041260"/>
    </source>
</evidence>
<keyword evidence="6" id="KW-0735">Signal-anchor</keyword>
<comment type="caution">
    <text evidence="19">The sequence shown here is derived from an EMBL/GenBank/DDBJ whole genome shotgun (WGS) entry which is preliminary data.</text>
</comment>
<dbReference type="GO" id="GO:0071555">
    <property type="term" value="P:cell wall organization"/>
    <property type="evidence" value="ECO:0007669"/>
    <property type="project" value="UniProtKB-KW"/>
</dbReference>
<evidence type="ECO:0000256" key="16">
    <source>
        <dbReference type="SAM" id="MobiDB-lite"/>
    </source>
</evidence>
<keyword evidence="20" id="KW-1185">Reference proteome</keyword>
<evidence type="ECO:0000256" key="12">
    <source>
        <dbReference type="ARBA" id="ARBA00036824"/>
    </source>
</evidence>
<evidence type="ECO:0000259" key="18">
    <source>
        <dbReference type="Pfam" id="PF00150"/>
    </source>
</evidence>
<dbReference type="OrthoDB" id="62120at2759"/>
<keyword evidence="5" id="KW-0378">Hydrolase</keyword>
<evidence type="ECO:0000313" key="19">
    <source>
        <dbReference type="EMBL" id="EAU88323.1"/>
    </source>
</evidence>
<evidence type="ECO:0000256" key="11">
    <source>
        <dbReference type="ARBA" id="ARBA00023316"/>
    </source>
</evidence>
<name>A8NGA5_COPC7</name>
<keyword evidence="9" id="KW-0325">Glycoprotein</keyword>
<dbReference type="InParanoid" id="A8NGA5"/>
<dbReference type="AlphaFoldDB" id="A8NGA5"/>
<comment type="function">
    <text evidence="13">Glucosidase involved in the degradation of cellulosic biomass. Active on lichenan.</text>
</comment>
<keyword evidence="7 17" id="KW-1133">Transmembrane helix</keyword>
<dbReference type="SUPFAM" id="SSF51445">
    <property type="entry name" value="(Trans)glycosidases"/>
    <property type="match status" value="1"/>
</dbReference>
<dbReference type="PANTHER" id="PTHR31297:SF34">
    <property type="entry name" value="GLUCAN 1,3-BETA-GLUCOSIDASE 2"/>
    <property type="match status" value="1"/>
</dbReference>
<feature type="compositionally biased region" description="Low complexity" evidence="16">
    <location>
        <begin position="198"/>
        <end position="213"/>
    </location>
</feature>
<dbReference type="STRING" id="240176.A8NGA5"/>
<evidence type="ECO:0000256" key="3">
    <source>
        <dbReference type="ARBA" id="ARBA00022475"/>
    </source>
</evidence>
<dbReference type="GO" id="GO:0005886">
    <property type="term" value="C:plasma membrane"/>
    <property type="evidence" value="ECO:0007669"/>
    <property type="project" value="UniProtKB-SubCell"/>
</dbReference>
<evidence type="ECO:0000256" key="4">
    <source>
        <dbReference type="ARBA" id="ARBA00022692"/>
    </source>
</evidence>
<dbReference type="FunCoup" id="A8NGA5">
    <property type="interactions" value="28"/>
</dbReference>
<dbReference type="Pfam" id="PF00150">
    <property type="entry name" value="Cellulase"/>
    <property type="match status" value="1"/>
</dbReference>
<keyword evidence="10" id="KW-0326">Glycosidase</keyword>
<evidence type="ECO:0000313" key="20">
    <source>
        <dbReference type="Proteomes" id="UP000001861"/>
    </source>
</evidence>
<dbReference type="InterPro" id="IPR017853">
    <property type="entry name" value="GH"/>
</dbReference>
<gene>
    <name evidence="19" type="ORF">CC1G_05089</name>
</gene>
<protein>
    <recommendedName>
        <fullName evidence="14">glucan 1,3-beta-glucosidase</fullName>
        <ecNumber evidence="14">3.2.1.58</ecNumber>
    </recommendedName>
    <alternativeName>
        <fullName evidence="15">Exo-1,3-beta-glucanase D</fullName>
    </alternativeName>
</protein>
<sequence>MANNPQNPSGNVVYDPLPLTGDDVPSNALYNAPPSPDPRLTSFNTPQMGHSDLPRDDTFIPPGAAQPRFMGQYDEASARNSFTSSQPSLRQSEYGSVYHLNDAQGSSAQFNNYRDEPNYTDNVPMSPVGHSRGMLHEKNTAYTAPRQKSKRKVMIIGAIVAAILILAAIAIPLYFAVIKPKTSKDNSKSDSNHDKPDSTASPSGKPGSGASRAVVTGGDGSTITMEDGTTFVYRNPFGGYWYYDPNDPFNNGAKAQSWTPALNETFRYGIDKIRGVNVGGWLLTEPFMQVDSPALYEKYLDDPAGPAIDEWDLSLRMRADTAGGGIDQMEEHYKTFITERDFAEIAGAGLNYVRVPIGYWAVETRGDEPYLSQVSWTYFLKAVKWARKYGLRINLDLHGVPGSQNGWNHSGRFGTIGFLHGPMGYANAQRTLDIIRVLAEFISQPQYKDVVTMFGIMNEPLGDPMGQDALSRFYMESYNIIRRAGGGTGEGNGVWISLHDGFFGRAPWEGFLPNADRVTLDTHPYLCFGEQSAAPMSSYAQTPCTTWGHLVNNSMANFGLTNAGEFSNAVTDCGLFLNGVNLGTRYEGDYTPGSWPRIGDCSEWTDYTRYSDQMKSDIRQFALASMDALQHYFFWTWRIGETLRSGRVETPAWSYQLGLREGWMPTDPRDADGVCGNSSPWTPPLQPWQTGGAGAGDIPPSVTEALAWPPPEIRNGGPIESLPRYTQTGALPTLTGMAITAGPSETITRTVDIGNGWNNPADTVGFAVEIPGCTYLDPWVTPAAAPPSPLCAAARREAAQEPAVTLPPS</sequence>
<dbReference type="FunFam" id="3.20.20.80:FF:000033">
    <property type="entry name" value="Glucan 1,3-beta-glucosidase A"/>
    <property type="match status" value="1"/>
</dbReference>
<evidence type="ECO:0000256" key="6">
    <source>
        <dbReference type="ARBA" id="ARBA00022968"/>
    </source>
</evidence>
<proteinExistence type="inferred from homology"/>
<comment type="subcellular location">
    <subcellularLocation>
        <location evidence="1">Cell membrane</location>
        <topology evidence="1">Single-pass type II membrane protein</topology>
    </subcellularLocation>
</comment>
<comment type="catalytic activity">
    <reaction evidence="12">
        <text>Successive hydrolysis of beta-D-glucose units from the non-reducing ends of (1-&gt;3)-beta-D-glucans, releasing alpha-glucose.</text>
        <dbReference type="EC" id="3.2.1.58"/>
    </reaction>
</comment>
<feature type="compositionally biased region" description="Polar residues" evidence="16">
    <location>
        <begin position="1"/>
        <end position="10"/>
    </location>
</feature>
<reference evidence="19 20" key="1">
    <citation type="journal article" date="2010" name="Proc. Natl. Acad. Sci. U.S.A.">
        <title>Insights into evolution of multicellular fungi from the assembled chromosomes of the mushroom Coprinopsis cinerea (Coprinus cinereus).</title>
        <authorList>
            <person name="Stajich J.E."/>
            <person name="Wilke S.K."/>
            <person name="Ahren D."/>
            <person name="Au C.H."/>
            <person name="Birren B.W."/>
            <person name="Borodovsky M."/>
            <person name="Burns C."/>
            <person name="Canback B."/>
            <person name="Casselton L.A."/>
            <person name="Cheng C.K."/>
            <person name="Deng J."/>
            <person name="Dietrich F.S."/>
            <person name="Fargo D.C."/>
            <person name="Farman M.L."/>
            <person name="Gathman A.C."/>
            <person name="Goldberg J."/>
            <person name="Guigo R."/>
            <person name="Hoegger P.J."/>
            <person name="Hooker J.B."/>
            <person name="Huggins A."/>
            <person name="James T.Y."/>
            <person name="Kamada T."/>
            <person name="Kilaru S."/>
            <person name="Kodira C."/>
            <person name="Kues U."/>
            <person name="Kupfer D."/>
            <person name="Kwan H.S."/>
            <person name="Lomsadze A."/>
            <person name="Li W."/>
            <person name="Lilly W.W."/>
            <person name="Ma L.J."/>
            <person name="Mackey A.J."/>
            <person name="Manning G."/>
            <person name="Martin F."/>
            <person name="Muraguchi H."/>
            <person name="Natvig D.O."/>
            <person name="Palmerini H."/>
            <person name="Ramesh M.A."/>
            <person name="Rehmeyer C.J."/>
            <person name="Roe B.A."/>
            <person name="Shenoy N."/>
            <person name="Stanke M."/>
            <person name="Ter-Hovhannisyan V."/>
            <person name="Tunlid A."/>
            <person name="Velagapudi R."/>
            <person name="Vision T.J."/>
            <person name="Zeng Q."/>
            <person name="Zolan M.E."/>
            <person name="Pukkila P.J."/>
        </authorList>
    </citation>
    <scope>NUCLEOTIDE SEQUENCE [LARGE SCALE GENOMIC DNA]</scope>
    <source>
        <strain evidence="20">Okayama-7 / 130 / ATCC MYA-4618 / FGSC 9003</strain>
    </source>
</reference>
<dbReference type="GeneID" id="6009885"/>
<dbReference type="KEGG" id="cci:CC1G_05089"/>
<dbReference type="GO" id="GO:0004338">
    <property type="term" value="F:glucan exo-1,3-beta-glucosidase activity"/>
    <property type="evidence" value="ECO:0007669"/>
    <property type="project" value="UniProtKB-EC"/>
</dbReference>
<dbReference type="GO" id="GO:0005576">
    <property type="term" value="C:extracellular region"/>
    <property type="evidence" value="ECO:0007669"/>
    <property type="project" value="TreeGrafter"/>
</dbReference>
<evidence type="ECO:0000256" key="7">
    <source>
        <dbReference type="ARBA" id="ARBA00022989"/>
    </source>
</evidence>
<evidence type="ECO:0000256" key="1">
    <source>
        <dbReference type="ARBA" id="ARBA00004401"/>
    </source>
</evidence>
<dbReference type="InterPro" id="IPR001547">
    <property type="entry name" value="Glyco_hydro_5"/>
</dbReference>
<evidence type="ECO:0000256" key="14">
    <source>
        <dbReference type="ARBA" id="ARBA00038929"/>
    </source>
</evidence>
<feature type="domain" description="Glycoside hydrolase family 5" evidence="18">
    <location>
        <begin position="325"/>
        <end position="487"/>
    </location>
</feature>
<dbReference type="EMBL" id="AACS02000002">
    <property type="protein sequence ID" value="EAU88323.1"/>
    <property type="molecule type" value="Genomic_DNA"/>
</dbReference>
<dbReference type="PANTHER" id="PTHR31297">
    <property type="entry name" value="GLUCAN ENDO-1,6-BETA-GLUCOSIDASE B"/>
    <property type="match status" value="1"/>
</dbReference>
<dbReference type="GO" id="GO:0009251">
    <property type="term" value="P:glucan catabolic process"/>
    <property type="evidence" value="ECO:0007669"/>
    <property type="project" value="TreeGrafter"/>
</dbReference>
<dbReference type="GO" id="GO:0009986">
    <property type="term" value="C:cell surface"/>
    <property type="evidence" value="ECO:0007669"/>
    <property type="project" value="TreeGrafter"/>
</dbReference>
<keyword evidence="4 17" id="KW-0812">Transmembrane</keyword>
<dbReference type="OMA" id="YAITIGQ"/>
<dbReference type="RefSeq" id="XP_001833389.1">
    <property type="nucleotide sequence ID" value="XM_001833337.1"/>
</dbReference>
<feature type="compositionally biased region" description="Basic and acidic residues" evidence="16">
    <location>
        <begin position="182"/>
        <end position="197"/>
    </location>
</feature>
<evidence type="ECO:0000256" key="10">
    <source>
        <dbReference type="ARBA" id="ARBA00023295"/>
    </source>
</evidence>
<evidence type="ECO:0000256" key="17">
    <source>
        <dbReference type="SAM" id="Phobius"/>
    </source>
</evidence>
<dbReference type="VEuPathDB" id="FungiDB:CC1G_05089"/>
<keyword evidence="8 17" id="KW-0472">Membrane</keyword>
<evidence type="ECO:0000256" key="8">
    <source>
        <dbReference type="ARBA" id="ARBA00023136"/>
    </source>
</evidence>
<evidence type="ECO:0000256" key="9">
    <source>
        <dbReference type="ARBA" id="ARBA00023180"/>
    </source>
</evidence>
<organism evidence="19 20">
    <name type="scientific">Coprinopsis cinerea (strain Okayama-7 / 130 / ATCC MYA-4618 / FGSC 9003)</name>
    <name type="common">Inky cap fungus</name>
    <name type="synonym">Hormographiella aspergillata</name>
    <dbReference type="NCBI Taxonomy" id="240176"/>
    <lineage>
        <taxon>Eukaryota</taxon>
        <taxon>Fungi</taxon>
        <taxon>Dikarya</taxon>
        <taxon>Basidiomycota</taxon>
        <taxon>Agaricomycotina</taxon>
        <taxon>Agaricomycetes</taxon>
        <taxon>Agaricomycetidae</taxon>
        <taxon>Agaricales</taxon>
        <taxon>Agaricineae</taxon>
        <taxon>Psathyrellaceae</taxon>
        <taxon>Coprinopsis</taxon>
    </lineage>
</organism>
<feature type="transmembrane region" description="Helical" evidence="17">
    <location>
        <begin position="153"/>
        <end position="177"/>
    </location>
</feature>
<dbReference type="EC" id="3.2.1.58" evidence="14"/>
<accession>A8NGA5</accession>
<dbReference type="Proteomes" id="UP000001861">
    <property type="component" value="Unassembled WGS sequence"/>
</dbReference>
<keyword evidence="3" id="KW-1003">Cell membrane</keyword>
<evidence type="ECO:0000256" key="5">
    <source>
        <dbReference type="ARBA" id="ARBA00022801"/>
    </source>
</evidence>
<dbReference type="eggNOG" id="ENOG502QRG8">
    <property type="taxonomic scope" value="Eukaryota"/>
</dbReference>
<dbReference type="InterPro" id="IPR050386">
    <property type="entry name" value="Glycosyl_hydrolase_5"/>
</dbReference>
<evidence type="ECO:0000256" key="13">
    <source>
        <dbReference type="ARBA" id="ARBA00037126"/>
    </source>
</evidence>
<feature type="region of interest" description="Disordered" evidence="16">
    <location>
        <begin position="182"/>
        <end position="221"/>
    </location>
</feature>
<evidence type="ECO:0000256" key="2">
    <source>
        <dbReference type="ARBA" id="ARBA00005641"/>
    </source>
</evidence>
<dbReference type="Gene3D" id="3.20.20.80">
    <property type="entry name" value="Glycosidases"/>
    <property type="match status" value="1"/>
</dbReference>